<sequence length="186" mass="20127">MKRRLLVVGAAVAAVLLVFGAFWFEPWRLFTERTVDEAIPSVEPGPPPADGSEGTTTSNEGGADAPPAEPKVLLTGELITHEHETSGSVLVLELADGSRILRLENLETSDGPDVHVWLSDAEVEDSQDGWFVFDDGAHHDLGEIKGNRGNQNYELPADLDLEQFESVSLWCDRFNVSFGAAELAAA</sequence>
<feature type="region of interest" description="Disordered" evidence="1">
    <location>
        <begin position="39"/>
        <end position="69"/>
    </location>
</feature>
<accession>A0A6J4MA08</accession>
<dbReference type="Pfam" id="PF10517">
    <property type="entry name" value="DM13"/>
    <property type="match status" value="1"/>
</dbReference>
<feature type="compositionally biased region" description="Low complexity" evidence="1">
    <location>
        <begin position="51"/>
        <end position="62"/>
    </location>
</feature>
<dbReference type="EMBL" id="CADCUD010000185">
    <property type="protein sequence ID" value="CAA9352753.1"/>
    <property type="molecule type" value="Genomic_DNA"/>
</dbReference>
<reference evidence="3" key="1">
    <citation type="submission" date="2020-02" db="EMBL/GenBank/DDBJ databases">
        <authorList>
            <person name="Meier V. D."/>
        </authorList>
    </citation>
    <scope>NUCLEOTIDE SEQUENCE</scope>
    <source>
        <strain evidence="3">AVDCRST_MAG46</strain>
    </source>
</reference>
<evidence type="ECO:0000256" key="1">
    <source>
        <dbReference type="SAM" id="MobiDB-lite"/>
    </source>
</evidence>
<evidence type="ECO:0000313" key="3">
    <source>
        <dbReference type="EMBL" id="CAA9352753.1"/>
    </source>
</evidence>
<proteinExistence type="predicted"/>
<organism evidence="3">
    <name type="scientific">uncultured Nocardioidaceae bacterium</name>
    <dbReference type="NCBI Taxonomy" id="253824"/>
    <lineage>
        <taxon>Bacteria</taxon>
        <taxon>Bacillati</taxon>
        <taxon>Actinomycetota</taxon>
        <taxon>Actinomycetes</taxon>
        <taxon>Propionibacteriales</taxon>
        <taxon>Nocardioidaceae</taxon>
        <taxon>environmental samples</taxon>
    </lineage>
</organism>
<dbReference type="PROSITE" id="PS51549">
    <property type="entry name" value="DM13"/>
    <property type="match status" value="1"/>
</dbReference>
<dbReference type="InterPro" id="IPR019545">
    <property type="entry name" value="DM13_domain"/>
</dbReference>
<evidence type="ECO:0000259" key="2">
    <source>
        <dbReference type="PROSITE" id="PS51549"/>
    </source>
</evidence>
<dbReference type="AlphaFoldDB" id="A0A6J4MA08"/>
<protein>
    <recommendedName>
        <fullName evidence="2">DM13 domain-containing protein</fullName>
    </recommendedName>
</protein>
<gene>
    <name evidence="3" type="ORF">AVDCRST_MAG46-2692</name>
</gene>
<name>A0A6J4MA08_9ACTN</name>
<feature type="domain" description="DM13" evidence="2">
    <location>
        <begin position="72"/>
        <end position="184"/>
    </location>
</feature>